<dbReference type="Proteomes" id="UP001283361">
    <property type="component" value="Unassembled WGS sequence"/>
</dbReference>
<comment type="caution">
    <text evidence="2">The sequence shown here is derived from an EMBL/GenBank/DDBJ whole genome shotgun (WGS) entry which is preliminary data.</text>
</comment>
<evidence type="ECO:0000313" key="3">
    <source>
        <dbReference type="Proteomes" id="UP001283361"/>
    </source>
</evidence>
<gene>
    <name evidence="2" type="ORF">RRG08_053315</name>
</gene>
<feature type="compositionally biased region" description="Acidic residues" evidence="1">
    <location>
        <begin position="57"/>
        <end position="71"/>
    </location>
</feature>
<feature type="region of interest" description="Disordered" evidence="1">
    <location>
        <begin position="42"/>
        <end position="77"/>
    </location>
</feature>
<dbReference type="EMBL" id="JAWDGP010002874">
    <property type="protein sequence ID" value="KAK3779184.1"/>
    <property type="molecule type" value="Genomic_DNA"/>
</dbReference>
<organism evidence="2 3">
    <name type="scientific">Elysia crispata</name>
    <name type="common">lettuce slug</name>
    <dbReference type="NCBI Taxonomy" id="231223"/>
    <lineage>
        <taxon>Eukaryota</taxon>
        <taxon>Metazoa</taxon>
        <taxon>Spiralia</taxon>
        <taxon>Lophotrochozoa</taxon>
        <taxon>Mollusca</taxon>
        <taxon>Gastropoda</taxon>
        <taxon>Heterobranchia</taxon>
        <taxon>Euthyneura</taxon>
        <taxon>Panpulmonata</taxon>
        <taxon>Sacoglossa</taxon>
        <taxon>Placobranchoidea</taxon>
        <taxon>Plakobranchidae</taxon>
        <taxon>Elysia</taxon>
    </lineage>
</organism>
<keyword evidence="3" id="KW-1185">Reference proteome</keyword>
<protein>
    <submittedName>
        <fullName evidence="2">Uncharacterized protein</fullName>
    </submittedName>
</protein>
<proteinExistence type="predicted"/>
<dbReference type="AlphaFoldDB" id="A0AAE1A0L5"/>
<accession>A0AAE1A0L5</accession>
<sequence length="77" mass="9031">MLFFELQPSFRSVKNGAIKTGPCTQFNIFEWISFDINEEEENAYDKSKRDINGNGDNNDDDNEEEEEEEEDHANYCD</sequence>
<evidence type="ECO:0000256" key="1">
    <source>
        <dbReference type="SAM" id="MobiDB-lite"/>
    </source>
</evidence>
<name>A0AAE1A0L5_9GAST</name>
<evidence type="ECO:0000313" key="2">
    <source>
        <dbReference type="EMBL" id="KAK3779184.1"/>
    </source>
</evidence>
<reference evidence="2" key="1">
    <citation type="journal article" date="2023" name="G3 (Bethesda)">
        <title>A reference genome for the long-term kleptoplast-retaining sea slug Elysia crispata morphotype clarki.</title>
        <authorList>
            <person name="Eastman K.E."/>
            <person name="Pendleton A.L."/>
            <person name="Shaikh M.A."/>
            <person name="Suttiyut T."/>
            <person name="Ogas R."/>
            <person name="Tomko P."/>
            <person name="Gavelis G."/>
            <person name="Widhalm J.R."/>
            <person name="Wisecaver J.H."/>
        </authorList>
    </citation>
    <scope>NUCLEOTIDE SEQUENCE</scope>
    <source>
        <strain evidence="2">ECLA1</strain>
    </source>
</reference>